<name>A0A8J4CG91_9CHLO</name>
<feature type="non-terminal residue" evidence="2">
    <location>
        <position position="178"/>
    </location>
</feature>
<keyword evidence="3" id="KW-1185">Reference proteome</keyword>
<organism evidence="2 3">
    <name type="scientific">Volvox reticuliferus</name>
    <dbReference type="NCBI Taxonomy" id="1737510"/>
    <lineage>
        <taxon>Eukaryota</taxon>
        <taxon>Viridiplantae</taxon>
        <taxon>Chlorophyta</taxon>
        <taxon>core chlorophytes</taxon>
        <taxon>Chlorophyceae</taxon>
        <taxon>CS clade</taxon>
        <taxon>Chlamydomonadales</taxon>
        <taxon>Volvocaceae</taxon>
        <taxon>Volvox</taxon>
    </lineage>
</organism>
<feature type="compositionally biased region" description="Pro residues" evidence="1">
    <location>
        <begin position="49"/>
        <end position="104"/>
    </location>
</feature>
<protein>
    <submittedName>
        <fullName evidence="2">Uncharacterized protein</fullName>
    </submittedName>
</protein>
<dbReference type="EMBL" id="BNCP01000024">
    <property type="protein sequence ID" value="GIL82373.1"/>
    <property type="molecule type" value="Genomic_DNA"/>
</dbReference>
<sequence length="178" mass="19236">LLDLAAPEMQGNAATSEAATSVQSVQDVAHWDDAPRPMPGGATLLPPGARRPPSPPRPPPRLPPSPRQPPSPRPPPTSPRPPRPPLSPRPPSPEPRPRNPPAPPTSFTSDYEGLNYGNSTSLDNGLFPLPIMEDNNPETYGQWVLKALGNIVAIHMALIPGTDKFFFMERPSGRHPDR</sequence>
<feature type="compositionally biased region" description="Polar residues" evidence="1">
    <location>
        <begin position="12"/>
        <end position="26"/>
    </location>
</feature>
<dbReference type="Proteomes" id="UP000747110">
    <property type="component" value="Unassembled WGS sequence"/>
</dbReference>
<accession>A0A8J4CG91</accession>
<dbReference type="AlphaFoldDB" id="A0A8J4CG91"/>
<evidence type="ECO:0000313" key="3">
    <source>
        <dbReference type="Proteomes" id="UP000747110"/>
    </source>
</evidence>
<evidence type="ECO:0000313" key="2">
    <source>
        <dbReference type="EMBL" id="GIL82373.1"/>
    </source>
</evidence>
<dbReference type="OrthoDB" id="10565796at2759"/>
<feature type="non-terminal residue" evidence="2">
    <location>
        <position position="1"/>
    </location>
</feature>
<feature type="region of interest" description="Disordered" evidence="1">
    <location>
        <begin position="1"/>
        <end position="119"/>
    </location>
</feature>
<comment type="caution">
    <text evidence="2">The sequence shown here is derived from an EMBL/GenBank/DDBJ whole genome shotgun (WGS) entry which is preliminary data.</text>
</comment>
<dbReference type="PRINTS" id="PR01217">
    <property type="entry name" value="PRICHEXTENSN"/>
</dbReference>
<reference evidence="2" key="1">
    <citation type="journal article" date="2021" name="Proc. Natl. Acad. Sci. U.S.A.">
        <title>Three genomes in the algal genus Volvox reveal the fate of a haploid sex-determining region after a transition to homothallism.</title>
        <authorList>
            <person name="Yamamoto K."/>
            <person name="Hamaji T."/>
            <person name="Kawai-Toyooka H."/>
            <person name="Matsuzaki R."/>
            <person name="Takahashi F."/>
            <person name="Nishimura Y."/>
            <person name="Kawachi M."/>
            <person name="Noguchi H."/>
            <person name="Minakuchi Y."/>
            <person name="Umen J.G."/>
            <person name="Toyoda A."/>
            <person name="Nozaki H."/>
        </authorList>
    </citation>
    <scope>NUCLEOTIDE SEQUENCE</scope>
    <source>
        <strain evidence="2">NIES-3786</strain>
    </source>
</reference>
<evidence type="ECO:0000256" key="1">
    <source>
        <dbReference type="SAM" id="MobiDB-lite"/>
    </source>
</evidence>
<gene>
    <name evidence="2" type="ORF">Vretifemale_11265</name>
</gene>
<proteinExistence type="predicted"/>